<evidence type="ECO:0000313" key="3">
    <source>
        <dbReference type="Proteomes" id="UP000672032"/>
    </source>
</evidence>
<organism evidence="2 3">
    <name type="scientific">Monilinia vaccinii-corymbosi</name>
    <dbReference type="NCBI Taxonomy" id="61207"/>
    <lineage>
        <taxon>Eukaryota</taxon>
        <taxon>Fungi</taxon>
        <taxon>Dikarya</taxon>
        <taxon>Ascomycota</taxon>
        <taxon>Pezizomycotina</taxon>
        <taxon>Leotiomycetes</taxon>
        <taxon>Helotiales</taxon>
        <taxon>Sclerotiniaceae</taxon>
        <taxon>Monilinia</taxon>
    </lineage>
</organism>
<feature type="compositionally biased region" description="Basic residues" evidence="1">
    <location>
        <begin position="98"/>
        <end position="114"/>
    </location>
</feature>
<protein>
    <submittedName>
        <fullName evidence="2">Uncharacterized protein</fullName>
    </submittedName>
</protein>
<evidence type="ECO:0000313" key="2">
    <source>
        <dbReference type="EMBL" id="QSZ28807.1"/>
    </source>
</evidence>
<name>A0A8A3P8W3_9HELO</name>
<evidence type="ECO:0000256" key="1">
    <source>
        <dbReference type="SAM" id="MobiDB-lite"/>
    </source>
</evidence>
<dbReference type="EMBL" id="CP063405">
    <property type="protein sequence ID" value="QSZ28807.1"/>
    <property type="molecule type" value="Genomic_DNA"/>
</dbReference>
<feature type="compositionally biased region" description="Polar residues" evidence="1">
    <location>
        <begin position="53"/>
        <end position="62"/>
    </location>
</feature>
<sequence length="214" mass="24784">MPNSSLQRWSRTAECQRGRDAYDGRIDVLESDHEYEVEEPGEDETDTARGATSVYSNFTNAAQAADSGNGHRRPRAPTPPPAYDDVHYRAAYREYPHRQHSSAHREHSRRQRSPSRREYEFPPRSQALLHSYSPVHQMGVFPPSSVLREIYLLRNLLPVDREHAFPSRSRAPPTYNTDNLVRRERQGSRAVDIPYRIVEATRATFPRDTWAETR</sequence>
<feature type="compositionally biased region" description="Basic and acidic residues" evidence="1">
    <location>
        <begin position="84"/>
        <end position="97"/>
    </location>
</feature>
<keyword evidence="3" id="KW-1185">Reference proteome</keyword>
<proteinExistence type="predicted"/>
<gene>
    <name evidence="2" type="ORF">DSL72_003312</name>
</gene>
<feature type="compositionally biased region" description="Acidic residues" evidence="1">
    <location>
        <begin position="35"/>
        <end position="45"/>
    </location>
</feature>
<accession>A0A8A3P8W3</accession>
<dbReference type="Proteomes" id="UP000672032">
    <property type="component" value="Chromosome 1"/>
</dbReference>
<reference evidence="2" key="1">
    <citation type="submission" date="2020-10" db="EMBL/GenBank/DDBJ databases">
        <title>Genome Sequence of Monilinia vaccinii-corymbosi Sheds Light on Mummy Berry Disease Infection of Blueberry and Mating Type.</title>
        <authorList>
            <person name="Yow A.G."/>
            <person name="Zhang Y."/>
            <person name="Bansal K."/>
            <person name="Eacker S.M."/>
            <person name="Sullivan S."/>
            <person name="Liachko I."/>
            <person name="Cubeta M.A."/>
            <person name="Rollins J.A."/>
            <person name="Ashrafi H."/>
        </authorList>
    </citation>
    <scope>NUCLEOTIDE SEQUENCE</scope>
    <source>
        <strain evidence="2">RL-1</strain>
    </source>
</reference>
<dbReference type="AlphaFoldDB" id="A0A8A3P8W3"/>
<feature type="region of interest" description="Disordered" evidence="1">
    <location>
        <begin position="32"/>
        <end position="121"/>
    </location>
</feature>